<reference evidence="2 3" key="1">
    <citation type="submission" date="2019-03" db="EMBL/GenBank/DDBJ databases">
        <title>First draft genome of Liparis tanakae, snailfish: a comprehensive survey of snailfish specific genes.</title>
        <authorList>
            <person name="Kim W."/>
            <person name="Song I."/>
            <person name="Jeong J.-H."/>
            <person name="Kim D."/>
            <person name="Kim S."/>
            <person name="Ryu S."/>
            <person name="Song J.Y."/>
            <person name="Lee S.K."/>
        </authorList>
    </citation>
    <scope>NUCLEOTIDE SEQUENCE [LARGE SCALE GENOMIC DNA]</scope>
    <source>
        <tissue evidence="2">Muscle</tissue>
    </source>
</reference>
<proteinExistence type="predicted"/>
<name>A0A4Z2FS44_9TELE</name>
<dbReference type="EMBL" id="SRLO01000950">
    <property type="protein sequence ID" value="TNN43690.1"/>
    <property type="molecule type" value="Genomic_DNA"/>
</dbReference>
<dbReference type="AlphaFoldDB" id="A0A4Z2FS44"/>
<evidence type="ECO:0000256" key="1">
    <source>
        <dbReference type="SAM" id="MobiDB-lite"/>
    </source>
</evidence>
<feature type="region of interest" description="Disordered" evidence="1">
    <location>
        <begin position="44"/>
        <end position="146"/>
    </location>
</feature>
<sequence>MLRGVEPADGGWRTRTRLDSSLFDFSCRMERSQLYAAQLASMQMSPGAKMASLPPAPTSGPISPSAVKSEKRASSPVTHVKEEASTQPLNLSARPKTAEPLRSTTSPTHGPFSGSRSSPTGAAAGKGRVPSPLSGGNAGRNASLGE</sequence>
<evidence type="ECO:0000313" key="2">
    <source>
        <dbReference type="EMBL" id="TNN43690.1"/>
    </source>
</evidence>
<protein>
    <submittedName>
        <fullName evidence="2">Transcription factor SOX-6</fullName>
    </submittedName>
</protein>
<gene>
    <name evidence="2" type="primary">SOX6_1</name>
    <name evidence="2" type="ORF">EYF80_046107</name>
</gene>
<accession>A0A4Z2FS44</accession>
<dbReference type="Proteomes" id="UP000314294">
    <property type="component" value="Unassembled WGS sequence"/>
</dbReference>
<feature type="compositionally biased region" description="Polar residues" evidence="1">
    <location>
        <begin position="102"/>
        <end position="120"/>
    </location>
</feature>
<dbReference type="OrthoDB" id="6247875at2759"/>
<comment type="caution">
    <text evidence="2">The sequence shown here is derived from an EMBL/GenBank/DDBJ whole genome shotgun (WGS) entry which is preliminary data.</text>
</comment>
<feature type="compositionally biased region" description="Basic and acidic residues" evidence="1">
    <location>
        <begin position="68"/>
        <end position="84"/>
    </location>
</feature>
<organism evidence="2 3">
    <name type="scientific">Liparis tanakae</name>
    <name type="common">Tanaka's snailfish</name>
    <dbReference type="NCBI Taxonomy" id="230148"/>
    <lineage>
        <taxon>Eukaryota</taxon>
        <taxon>Metazoa</taxon>
        <taxon>Chordata</taxon>
        <taxon>Craniata</taxon>
        <taxon>Vertebrata</taxon>
        <taxon>Euteleostomi</taxon>
        <taxon>Actinopterygii</taxon>
        <taxon>Neopterygii</taxon>
        <taxon>Teleostei</taxon>
        <taxon>Neoteleostei</taxon>
        <taxon>Acanthomorphata</taxon>
        <taxon>Eupercaria</taxon>
        <taxon>Perciformes</taxon>
        <taxon>Cottioidei</taxon>
        <taxon>Cottales</taxon>
        <taxon>Liparidae</taxon>
        <taxon>Liparis</taxon>
    </lineage>
</organism>
<keyword evidence="3" id="KW-1185">Reference proteome</keyword>
<evidence type="ECO:0000313" key="3">
    <source>
        <dbReference type="Proteomes" id="UP000314294"/>
    </source>
</evidence>